<dbReference type="HOGENOM" id="CLU_1603265_0_0_1"/>
<dbReference type="Proteomes" id="UP000001628">
    <property type="component" value="Unassembled WGS sequence"/>
</dbReference>
<sequence length="166" mass="19113">MSVCNQREYAFSRKHGCSRNVFSKIKTNTYQPTECSQRTELPSGELRHRLSLEDVCSMDTRNVLESFLPSLDIPTRTGNGGGRENGIHEPSNTCDPELSKEFGWLLLRNLSWFINGEIGKLMLSLCSITMPLKQNSSHYGFIRRFQVETQRCRNIKETRDVALEYM</sequence>
<dbReference type="AlphaFoldDB" id="A0A0A0HUP8"/>
<name>A0A0A0HUP8_PARBD</name>
<dbReference type="RefSeq" id="XP_010758983.1">
    <property type="nucleotide sequence ID" value="XM_010760681.1"/>
</dbReference>
<keyword evidence="2" id="KW-1185">Reference proteome</keyword>
<dbReference type="GeneID" id="22587419"/>
<dbReference type="EMBL" id="KN275959">
    <property type="protein sequence ID" value="KGM92327.1"/>
    <property type="molecule type" value="Genomic_DNA"/>
</dbReference>
<reference evidence="1 2" key="1">
    <citation type="journal article" date="2011" name="PLoS Genet.">
        <title>Comparative genomic analysis of human fungal pathogens causing paracoccidioidomycosis.</title>
        <authorList>
            <person name="Desjardins C.A."/>
            <person name="Champion M.D."/>
            <person name="Holder J.W."/>
            <person name="Muszewska A."/>
            <person name="Goldberg J."/>
            <person name="Bailao A.M."/>
            <person name="Brigido M.M."/>
            <person name="Ferreira M.E."/>
            <person name="Garcia A.M."/>
            <person name="Grynberg M."/>
            <person name="Gujja S."/>
            <person name="Heiman D.I."/>
            <person name="Henn M.R."/>
            <person name="Kodira C.D."/>
            <person name="Leon-Narvaez H."/>
            <person name="Longo L.V."/>
            <person name="Ma L.J."/>
            <person name="Malavazi I."/>
            <person name="Matsuo A.L."/>
            <person name="Morais F.V."/>
            <person name="Pereira M."/>
            <person name="Rodriguez-Brito S."/>
            <person name="Sakthikumar S."/>
            <person name="Salem-Izacc S.M."/>
            <person name="Sykes S.M."/>
            <person name="Teixeira M.M."/>
            <person name="Vallejo M.C."/>
            <person name="Walter M.E."/>
            <person name="Yandava C."/>
            <person name="Young S."/>
            <person name="Zeng Q."/>
            <person name="Zucker J."/>
            <person name="Felipe M.S."/>
            <person name="Goldman G.H."/>
            <person name="Haas B.J."/>
            <person name="McEwen J.G."/>
            <person name="Nino-Vega G."/>
            <person name="Puccia R."/>
            <person name="San-Blas G."/>
            <person name="Soares C.M."/>
            <person name="Birren B.W."/>
            <person name="Cuomo C.A."/>
        </authorList>
    </citation>
    <scope>NUCLEOTIDE SEQUENCE [LARGE SCALE GENOMIC DNA]</scope>
    <source>
        <strain evidence="1 2">Pb18</strain>
    </source>
</reference>
<proteinExistence type="predicted"/>
<evidence type="ECO:0000313" key="1">
    <source>
        <dbReference type="EMBL" id="KGM92327.1"/>
    </source>
</evidence>
<dbReference type="InParanoid" id="A0A0A0HUP8"/>
<dbReference type="KEGG" id="pbn:PADG_11522"/>
<organism evidence="1 2">
    <name type="scientific">Paracoccidioides brasiliensis (strain Pb18)</name>
    <dbReference type="NCBI Taxonomy" id="502780"/>
    <lineage>
        <taxon>Eukaryota</taxon>
        <taxon>Fungi</taxon>
        <taxon>Dikarya</taxon>
        <taxon>Ascomycota</taxon>
        <taxon>Pezizomycotina</taxon>
        <taxon>Eurotiomycetes</taxon>
        <taxon>Eurotiomycetidae</taxon>
        <taxon>Onygenales</taxon>
        <taxon>Ajellomycetaceae</taxon>
        <taxon>Paracoccidioides</taxon>
    </lineage>
</organism>
<accession>A0A0A0HUP8</accession>
<dbReference type="VEuPathDB" id="FungiDB:PADG_11522"/>
<protein>
    <submittedName>
        <fullName evidence="1">Uncharacterized protein</fullName>
    </submittedName>
</protein>
<evidence type="ECO:0000313" key="2">
    <source>
        <dbReference type="Proteomes" id="UP000001628"/>
    </source>
</evidence>
<gene>
    <name evidence="1" type="ORF">PADG_11522</name>
</gene>